<keyword evidence="2" id="KW-1185">Reference proteome</keyword>
<dbReference type="SUPFAM" id="SSF56112">
    <property type="entry name" value="Protein kinase-like (PK-like)"/>
    <property type="match status" value="1"/>
</dbReference>
<proteinExistence type="predicted"/>
<gene>
    <name evidence="1" type="ORF">CTI12_AA138930</name>
</gene>
<comment type="caution">
    <text evidence="1">The sequence shown here is derived from an EMBL/GenBank/DDBJ whole genome shotgun (WGS) entry which is preliminary data.</text>
</comment>
<dbReference type="AlphaFoldDB" id="A0A2U1PLE2"/>
<reference evidence="1 2" key="1">
    <citation type="journal article" date="2018" name="Mol. Plant">
        <title>The genome of Artemisia annua provides insight into the evolution of Asteraceae family and artemisinin biosynthesis.</title>
        <authorList>
            <person name="Shen Q."/>
            <person name="Zhang L."/>
            <person name="Liao Z."/>
            <person name="Wang S."/>
            <person name="Yan T."/>
            <person name="Shi P."/>
            <person name="Liu M."/>
            <person name="Fu X."/>
            <person name="Pan Q."/>
            <person name="Wang Y."/>
            <person name="Lv Z."/>
            <person name="Lu X."/>
            <person name="Zhang F."/>
            <person name="Jiang W."/>
            <person name="Ma Y."/>
            <person name="Chen M."/>
            <person name="Hao X."/>
            <person name="Li L."/>
            <person name="Tang Y."/>
            <person name="Lv G."/>
            <person name="Zhou Y."/>
            <person name="Sun X."/>
            <person name="Brodelius P.E."/>
            <person name="Rose J.K.C."/>
            <person name="Tang K."/>
        </authorList>
    </citation>
    <scope>NUCLEOTIDE SEQUENCE [LARGE SCALE GENOMIC DNA]</scope>
    <source>
        <strain evidence="2">cv. Huhao1</strain>
        <tissue evidence="1">Leaf</tissue>
    </source>
</reference>
<accession>A0A2U1PLE2</accession>
<keyword evidence="1" id="KW-0808">Transferase</keyword>
<dbReference type="STRING" id="35608.A0A2U1PLE2"/>
<dbReference type="Proteomes" id="UP000245207">
    <property type="component" value="Unassembled WGS sequence"/>
</dbReference>
<keyword evidence="1" id="KW-0675">Receptor</keyword>
<keyword evidence="1" id="KW-0418">Kinase</keyword>
<protein>
    <submittedName>
        <fullName evidence="1">Receptor-like kinase 1</fullName>
    </submittedName>
</protein>
<organism evidence="1 2">
    <name type="scientific">Artemisia annua</name>
    <name type="common">Sweet wormwood</name>
    <dbReference type="NCBI Taxonomy" id="35608"/>
    <lineage>
        <taxon>Eukaryota</taxon>
        <taxon>Viridiplantae</taxon>
        <taxon>Streptophyta</taxon>
        <taxon>Embryophyta</taxon>
        <taxon>Tracheophyta</taxon>
        <taxon>Spermatophyta</taxon>
        <taxon>Magnoliopsida</taxon>
        <taxon>eudicotyledons</taxon>
        <taxon>Gunneridae</taxon>
        <taxon>Pentapetalae</taxon>
        <taxon>asterids</taxon>
        <taxon>campanulids</taxon>
        <taxon>Asterales</taxon>
        <taxon>Asteraceae</taxon>
        <taxon>Asteroideae</taxon>
        <taxon>Anthemideae</taxon>
        <taxon>Artemisiinae</taxon>
        <taxon>Artemisia</taxon>
    </lineage>
</organism>
<name>A0A2U1PLE2_ARTAN</name>
<evidence type="ECO:0000313" key="1">
    <source>
        <dbReference type="EMBL" id="PWA86586.1"/>
    </source>
</evidence>
<dbReference type="GO" id="GO:0016301">
    <property type="term" value="F:kinase activity"/>
    <property type="evidence" value="ECO:0007669"/>
    <property type="project" value="UniProtKB-KW"/>
</dbReference>
<evidence type="ECO:0000313" key="2">
    <source>
        <dbReference type="Proteomes" id="UP000245207"/>
    </source>
</evidence>
<dbReference type="OrthoDB" id="786562at2759"/>
<sequence length="224" mass="25490">MDLKFNSNERVQVDGYIVAYYGGDILKDCNNFLGQYKAVMFRTNQHALIGDQVELALHKSTLGVPANECLKIEAFLMDVDSKEVIVDKTMEFRESDSLDGFSNWNINGKKCSFDLRVRWIGADKHLEKEKNVYNCVLKSNAVVVLKKLVKVTLTVPEPRQKIVRVGAMDLPDLAPIRAYHYDQEEKLILYDYILTGSLYDRLCSKGVDKPLKFESQIAMSISPT</sequence>
<dbReference type="EMBL" id="PKPP01001001">
    <property type="protein sequence ID" value="PWA86586.1"/>
    <property type="molecule type" value="Genomic_DNA"/>
</dbReference>
<dbReference type="InterPro" id="IPR011009">
    <property type="entry name" value="Kinase-like_dom_sf"/>
</dbReference>